<keyword evidence="8" id="KW-1185">Reference proteome</keyword>
<dbReference type="Pfam" id="PF00877">
    <property type="entry name" value="NLPC_P60"/>
    <property type="match status" value="1"/>
</dbReference>
<dbReference type="InterPro" id="IPR038765">
    <property type="entry name" value="Papain-like_cys_pep_sf"/>
</dbReference>
<dbReference type="InterPro" id="IPR051202">
    <property type="entry name" value="Peptidase_C40"/>
</dbReference>
<dbReference type="RefSeq" id="WP_123697221.1">
    <property type="nucleotide sequence ID" value="NZ_RKHJ01000001.1"/>
</dbReference>
<dbReference type="Gene3D" id="3.90.1720.10">
    <property type="entry name" value="endopeptidase domain like (from Nostoc punctiforme)"/>
    <property type="match status" value="1"/>
</dbReference>
<keyword evidence="5" id="KW-1133">Transmembrane helix</keyword>
<comment type="caution">
    <text evidence="7">The sequence shown here is derived from an EMBL/GenBank/DDBJ whole genome shotgun (WGS) entry which is preliminary data.</text>
</comment>
<evidence type="ECO:0000259" key="6">
    <source>
        <dbReference type="PROSITE" id="PS51935"/>
    </source>
</evidence>
<dbReference type="EMBL" id="RKHJ01000001">
    <property type="protein sequence ID" value="ROR66213.1"/>
    <property type="molecule type" value="Genomic_DNA"/>
</dbReference>
<evidence type="ECO:0000256" key="5">
    <source>
        <dbReference type="SAM" id="Phobius"/>
    </source>
</evidence>
<dbReference type="GO" id="GO:0008234">
    <property type="term" value="F:cysteine-type peptidase activity"/>
    <property type="evidence" value="ECO:0007669"/>
    <property type="project" value="UniProtKB-KW"/>
</dbReference>
<sequence length="267" mass="26413">MKLQHSTAIAVSPMAERPAGGSLRRGVKSAGVVCIAAALVGALSLPAAAFGPQGEQFTEAQLASVVAENSQVVTVAADAQVDLIARDGLAGTTAEELEQIRAAARAAEEAREAELAAAREAAAAVTATASAASAAGAAAPAAAAPASVNVPSDGSIVGIAQSQLGVPYVWGGASPSTGFDCSGFTSWVFGQAGYYLPRSSNAQAGYGTPVPASAVAAGDLLVWSGHVAIYAGGNQIIHAATSGKPVKYSNYAAMVAAFGTPQVRRFG</sequence>
<dbReference type="GO" id="GO:0006508">
    <property type="term" value="P:proteolysis"/>
    <property type="evidence" value="ECO:0007669"/>
    <property type="project" value="UniProtKB-KW"/>
</dbReference>
<comment type="similarity">
    <text evidence="1">Belongs to the peptidase C40 family.</text>
</comment>
<organism evidence="7 8">
    <name type="scientific">Agrococcus jenensis</name>
    <dbReference type="NCBI Taxonomy" id="46353"/>
    <lineage>
        <taxon>Bacteria</taxon>
        <taxon>Bacillati</taxon>
        <taxon>Actinomycetota</taxon>
        <taxon>Actinomycetes</taxon>
        <taxon>Micrococcales</taxon>
        <taxon>Microbacteriaceae</taxon>
        <taxon>Agrococcus</taxon>
    </lineage>
</organism>
<proteinExistence type="inferred from homology"/>
<evidence type="ECO:0000256" key="1">
    <source>
        <dbReference type="ARBA" id="ARBA00007074"/>
    </source>
</evidence>
<dbReference type="InterPro" id="IPR000064">
    <property type="entry name" value="NLP_P60_dom"/>
</dbReference>
<keyword evidence="2" id="KW-0645">Protease</keyword>
<keyword evidence="5" id="KW-0812">Transmembrane</keyword>
<dbReference type="PROSITE" id="PS51935">
    <property type="entry name" value="NLPC_P60"/>
    <property type="match status" value="1"/>
</dbReference>
<feature type="domain" description="NlpC/P60" evidence="6">
    <location>
        <begin position="150"/>
        <end position="267"/>
    </location>
</feature>
<evidence type="ECO:0000256" key="4">
    <source>
        <dbReference type="ARBA" id="ARBA00022807"/>
    </source>
</evidence>
<dbReference type="PANTHER" id="PTHR47053">
    <property type="entry name" value="MUREIN DD-ENDOPEPTIDASE MEPH-RELATED"/>
    <property type="match status" value="1"/>
</dbReference>
<keyword evidence="4" id="KW-0788">Thiol protease</keyword>
<dbReference type="SUPFAM" id="SSF54001">
    <property type="entry name" value="Cysteine proteinases"/>
    <property type="match status" value="1"/>
</dbReference>
<evidence type="ECO:0000313" key="7">
    <source>
        <dbReference type="EMBL" id="ROR66213.1"/>
    </source>
</evidence>
<evidence type="ECO:0000256" key="2">
    <source>
        <dbReference type="ARBA" id="ARBA00022670"/>
    </source>
</evidence>
<dbReference type="Proteomes" id="UP000275456">
    <property type="component" value="Unassembled WGS sequence"/>
</dbReference>
<reference evidence="7 8" key="1">
    <citation type="submission" date="2018-11" db="EMBL/GenBank/DDBJ databases">
        <title>Sequencing the genomes of 1000 actinobacteria strains.</title>
        <authorList>
            <person name="Klenk H.-P."/>
        </authorList>
    </citation>
    <scope>NUCLEOTIDE SEQUENCE [LARGE SCALE GENOMIC DNA]</scope>
    <source>
        <strain evidence="7 8">DSM 9580</strain>
    </source>
</reference>
<dbReference type="AlphaFoldDB" id="A0A3N2AT46"/>
<keyword evidence="5" id="KW-0472">Membrane</keyword>
<evidence type="ECO:0000256" key="3">
    <source>
        <dbReference type="ARBA" id="ARBA00022801"/>
    </source>
</evidence>
<keyword evidence="3 7" id="KW-0378">Hydrolase</keyword>
<name>A0A3N2AT46_9MICO</name>
<evidence type="ECO:0000313" key="8">
    <source>
        <dbReference type="Proteomes" id="UP000275456"/>
    </source>
</evidence>
<gene>
    <name evidence="7" type="ORF">EDD26_1593</name>
</gene>
<dbReference type="PANTHER" id="PTHR47053:SF1">
    <property type="entry name" value="MUREIN DD-ENDOPEPTIDASE MEPH-RELATED"/>
    <property type="match status" value="1"/>
</dbReference>
<feature type="transmembrane region" description="Helical" evidence="5">
    <location>
        <begin position="30"/>
        <end position="51"/>
    </location>
</feature>
<protein>
    <submittedName>
        <fullName evidence="7">Cell wall-associated NlpC family hydrolase</fullName>
    </submittedName>
</protein>
<accession>A0A3N2AT46</accession>
<dbReference type="OrthoDB" id="9815778at2"/>